<dbReference type="EMBL" id="BARS01000025">
    <property type="protein sequence ID" value="GAF70428.1"/>
    <property type="molecule type" value="Genomic_DNA"/>
</dbReference>
<proteinExistence type="predicted"/>
<gene>
    <name evidence="1" type="ORF">S01H1_00092</name>
</gene>
<sequence>MGNFSQSKLLRELEIILREAKRSPREFKVADRPARLFVSGGKSLILDDKGLDAFNNAVNEILKDDFFSANFTRKYVEDKIVMDFIINNYSSYLDGTLDIDARLSDEIQELRGFNERYQVIIPIGGIDFQRRGNLKVGNIEIGLFRKKDFSFRKLLTLSPVRTYLNGLEGQLVGTIDVAGEPLKAKEKALYEVARALKLLRLYVRAFHVKSTEVQIRILSQLMLGPGGPSLVDYPSKRILYSGELPAGIVPLTINKKNLEKMRRFGFNEISSLLRKELHDISPFEREILLAINWYGTAVDMTDPVLKFLNYAIVLEVLLSKQEKDSDRTITDKLAESVAFLLGKKYENRVEIKRDIKRLYGVRSSIVHGGKDFVQDRELRLIEYVALRLIIILLKKRSQFQTKQELLYWVEKKRLR</sequence>
<organism evidence="1">
    <name type="scientific">marine sediment metagenome</name>
    <dbReference type="NCBI Taxonomy" id="412755"/>
    <lineage>
        <taxon>unclassified sequences</taxon>
        <taxon>metagenomes</taxon>
        <taxon>ecological metagenomes</taxon>
    </lineage>
</organism>
<name>X0RNR4_9ZZZZ</name>
<comment type="caution">
    <text evidence="1">The sequence shown here is derived from an EMBL/GenBank/DDBJ whole genome shotgun (WGS) entry which is preliminary data.</text>
</comment>
<accession>X0RNR4</accession>
<dbReference type="AlphaFoldDB" id="X0RNR4"/>
<evidence type="ECO:0000313" key="1">
    <source>
        <dbReference type="EMBL" id="GAF70428.1"/>
    </source>
</evidence>
<reference evidence="1" key="1">
    <citation type="journal article" date="2014" name="Front. Microbiol.">
        <title>High frequency of phylogenetically diverse reductive dehalogenase-homologous genes in deep subseafloor sedimentary metagenomes.</title>
        <authorList>
            <person name="Kawai M."/>
            <person name="Futagami T."/>
            <person name="Toyoda A."/>
            <person name="Takaki Y."/>
            <person name="Nishi S."/>
            <person name="Hori S."/>
            <person name="Arai W."/>
            <person name="Tsubouchi T."/>
            <person name="Morono Y."/>
            <person name="Uchiyama I."/>
            <person name="Ito T."/>
            <person name="Fujiyama A."/>
            <person name="Inagaki F."/>
            <person name="Takami H."/>
        </authorList>
    </citation>
    <scope>NUCLEOTIDE SEQUENCE</scope>
    <source>
        <strain evidence="1">Expedition CK06-06</strain>
    </source>
</reference>
<protein>
    <submittedName>
        <fullName evidence="1">Uncharacterized protein</fullName>
    </submittedName>
</protein>